<dbReference type="Proteomes" id="UP001054837">
    <property type="component" value="Unassembled WGS sequence"/>
</dbReference>
<evidence type="ECO:0000313" key="2">
    <source>
        <dbReference type="Proteomes" id="UP001054837"/>
    </source>
</evidence>
<evidence type="ECO:0000313" key="1">
    <source>
        <dbReference type="EMBL" id="GIY41267.1"/>
    </source>
</evidence>
<keyword evidence="2" id="KW-1185">Reference proteome</keyword>
<dbReference type="AlphaFoldDB" id="A0AAV4T8M9"/>
<dbReference type="EMBL" id="BPLQ01009040">
    <property type="protein sequence ID" value="GIY41267.1"/>
    <property type="molecule type" value="Genomic_DNA"/>
</dbReference>
<protein>
    <submittedName>
        <fullName evidence="1">Uncharacterized protein</fullName>
    </submittedName>
</protein>
<reference evidence="1 2" key="1">
    <citation type="submission" date="2021-06" db="EMBL/GenBank/DDBJ databases">
        <title>Caerostris darwini draft genome.</title>
        <authorList>
            <person name="Kono N."/>
            <person name="Arakawa K."/>
        </authorList>
    </citation>
    <scope>NUCLEOTIDE SEQUENCE [LARGE SCALE GENOMIC DNA]</scope>
</reference>
<accession>A0AAV4T8M9</accession>
<organism evidence="1 2">
    <name type="scientific">Caerostris darwini</name>
    <dbReference type="NCBI Taxonomy" id="1538125"/>
    <lineage>
        <taxon>Eukaryota</taxon>
        <taxon>Metazoa</taxon>
        <taxon>Ecdysozoa</taxon>
        <taxon>Arthropoda</taxon>
        <taxon>Chelicerata</taxon>
        <taxon>Arachnida</taxon>
        <taxon>Araneae</taxon>
        <taxon>Araneomorphae</taxon>
        <taxon>Entelegynae</taxon>
        <taxon>Araneoidea</taxon>
        <taxon>Araneidae</taxon>
        <taxon>Caerostris</taxon>
    </lineage>
</organism>
<sequence>MDTISFQFQWIPSAFSFNGYHQLSVSMDTISFQFQWIPSAFNFNGYISCTPPYSNHYFLWVKDCFRQNDKGTAVASNCGSFEDYVKRRTEVKKPVLTLSLVQYQSGKTFYL</sequence>
<proteinExistence type="predicted"/>
<gene>
    <name evidence="1" type="ORF">CDAR_303821</name>
</gene>
<name>A0AAV4T8M9_9ARAC</name>
<comment type="caution">
    <text evidence="1">The sequence shown here is derived from an EMBL/GenBank/DDBJ whole genome shotgun (WGS) entry which is preliminary data.</text>
</comment>